<evidence type="ECO:0008006" key="4">
    <source>
        <dbReference type="Google" id="ProtNLM"/>
    </source>
</evidence>
<sequence length="155" mass="17033">MKNWIRRTLLGVAGASILLGGLTACGHSREHRGWGASVEEQARQRDKVVERVARKMELNEAQKEKLRALADTLQAQRAALAAQGDPRAQVRSLVAGDKFDRAQALAPARTTAGAIESRSPAVVAAPGDFYDSLDARQQAMVRERMQGHRGWWHRG</sequence>
<protein>
    <recommendedName>
        <fullName evidence="4">Periplasmic heavy metal sensor</fullName>
    </recommendedName>
</protein>
<reference evidence="2 3" key="2">
    <citation type="submission" date="2020-05" db="EMBL/GenBank/DDBJ databases">
        <authorList>
            <person name="Khan S.A."/>
            <person name="Jeon C.O."/>
            <person name="Chun B.H."/>
        </authorList>
    </citation>
    <scope>NUCLEOTIDE SEQUENCE [LARGE SCALE GENOMIC DNA]</scope>
    <source>
        <strain evidence="2 3">H242</strain>
    </source>
</reference>
<organism evidence="2 3">
    <name type="scientific">Ramlibacter terrae</name>
    <dbReference type="NCBI Taxonomy" id="2732511"/>
    <lineage>
        <taxon>Bacteria</taxon>
        <taxon>Pseudomonadati</taxon>
        <taxon>Pseudomonadota</taxon>
        <taxon>Betaproteobacteria</taxon>
        <taxon>Burkholderiales</taxon>
        <taxon>Comamonadaceae</taxon>
        <taxon>Ramlibacter</taxon>
    </lineage>
</organism>
<dbReference type="Gene3D" id="1.20.120.1490">
    <property type="match status" value="1"/>
</dbReference>
<proteinExistence type="predicted"/>
<evidence type="ECO:0000313" key="3">
    <source>
        <dbReference type="Proteomes" id="UP000500826"/>
    </source>
</evidence>
<reference evidence="2 3" key="1">
    <citation type="submission" date="2020-05" db="EMBL/GenBank/DDBJ databases">
        <title>Ramlibacter rhizophilus sp. nov., isolated from rhizosphere soil of national flower Mugunghwa from South Korea.</title>
        <authorList>
            <person name="Zheng-Fei Y."/>
            <person name="Huan T."/>
        </authorList>
    </citation>
    <scope>NUCLEOTIDE SEQUENCE [LARGE SCALE GENOMIC DNA]</scope>
    <source>
        <strain evidence="2 3">H242</strain>
    </source>
</reference>
<keyword evidence="3" id="KW-1185">Reference proteome</keyword>
<name>A0ABX6P191_9BURK</name>
<dbReference type="Pfam" id="PF07813">
    <property type="entry name" value="LTXXQ"/>
    <property type="match status" value="1"/>
</dbReference>
<dbReference type="PROSITE" id="PS51257">
    <property type="entry name" value="PROKAR_LIPOPROTEIN"/>
    <property type="match status" value="1"/>
</dbReference>
<gene>
    <name evidence="2" type="ORF">HK414_01515</name>
</gene>
<accession>A0ABX6P191</accession>
<dbReference type="EMBL" id="CP053418">
    <property type="protein sequence ID" value="QJW83357.1"/>
    <property type="molecule type" value="Genomic_DNA"/>
</dbReference>
<dbReference type="Proteomes" id="UP000500826">
    <property type="component" value="Chromosome"/>
</dbReference>
<keyword evidence="1" id="KW-0175">Coiled coil</keyword>
<feature type="coiled-coil region" evidence="1">
    <location>
        <begin position="49"/>
        <end position="83"/>
    </location>
</feature>
<evidence type="ECO:0000256" key="1">
    <source>
        <dbReference type="SAM" id="Coils"/>
    </source>
</evidence>
<dbReference type="InterPro" id="IPR012899">
    <property type="entry name" value="LTXXQ"/>
</dbReference>
<evidence type="ECO:0000313" key="2">
    <source>
        <dbReference type="EMBL" id="QJW83357.1"/>
    </source>
</evidence>